<keyword evidence="6" id="KW-0238">DNA-binding</keyword>
<reference evidence="10" key="1">
    <citation type="journal article" date="2020" name="G3 (Bethesda)">
        <title>High-Quality Assemblies for Three Invasive Social Wasps from the &lt;i&gt;Vespula&lt;/i&gt; Genus.</title>
        <authorList>
            <person name="Harrop T.W.R."/>
            <person name="Guhlin J."/>
            <person name="McLaughlin G.M."/>
            <person name="Permina E."/>
            <person name="Stockwell P."/>
            <person name="Gilligan J."/>
            <person name="Le Lec M.F."/>
            <person name="Gruber M.A.M."/>
            <person name="Quinn O."/>
            <person name="Lovegrove M."/>
            <person name="Duncan E.J."/>
            <person name="Remnant E.J."/>
            <person name="Van Eeckhoven J."/>
            <person name="Graham B."/>
            <person name="Knapp R.A."/>
            <person name="Langford K.W."/>
            <person name="Kronenberg Z."/>
            <person name="Press M.O."/>
            <person name="Eacker S.M."/>
            <person name="Wilson-Rankin E.E."/>
            <person name="Purcell J."/>
            <person name="Lester P.J."/>
            <person name="Dearden P.K."/>
        </authorList>
    </citation>
    <scope>NUCLEOTIDE SEQUENCE</scope>
    <source>
        <strain evidence="10">Volc-1</strain>
    </source>
</reference>
<dbReference type="GO" id="GO:0010468">
    <property type="term" value="P:regulation of gene expression"/>
    <property type="evidence" value="ECO:0007669"/>
    <property type="project" value="TreeGrafter"/>
</dbReference>
<evidence type="ECO:0000256" key="8">
    <source>
        <dbReference type="PROSITE-ProRule" id="PRU00042"/>
    </source>
</evidence>
<evidence type="ECO:0000256" key="4">
    <source>
        <dbReference type="ARBA" id="ARBA00022771"/>
    </source>
</evidence>
<proteinExistence type="predicted"/>
<dbReference type="PANTHER" id="PTHR16515">
    <property type="entry name" value="PR DOMAIN ZINC FINGER PROTEIN"/>
    <property type="match status" value="1"/>
</dbReference>
<dbReference type="InterPro" id="IPR050331">
    <property type="entry name" value="Zinc_finger"/>
</dbReference>
<feature type="domain" description="C2H2-type" evidence="9">
    <location>
        <begin position="103"/>
        <end position="130"/>
    </location>
</feature>
<comment type="subcellular location">
    <subcellularLocation>
        <location evidence="1">Nucleus</location>
    </subcellularLocation>
</comment>
<dbReference type="AlphaFoldDB" id="A0A834U4D2"/>
<sequence length="224" mass="25305">MPKATEKKINQPTESILNSSSNSIARFPTTIFRLSHHRRKHHRIDLKSFLDRAGVTKGGTDVSPSCKHHRINTDLVVLDDDCGDVGGVGVGVGSRSTEAEFLFRCRICWKGFKHPMSLTLHKDLHAGQTKCPICQQPKHDVSPYGNQQHASFIYQEGVRRRSKPLHDESGRWVCDVCGRTYNRGDSLAHHRSIHRGDTVCPICQAVFTRKYTMRCHMVNVHGVK</sequence>
<keyword evidence="7" id="KW-0539">Nucleus</keyword>
<dbReference type="GO" id="GO:0005634">
    <property type="term" value="C:nucleus"/>
    <property type="evidence" value="ECO:0007669"/>
    <property type="project" value="UniProtKB-SubCell"/>
</dbReference>
<organism evidence="10 11">
    <name type="scientific">Vespula pensylvanica</name>
    <name type="common">Western yellow jacket</name>
    <name type="synonym">Wasp</name>
    <dbReference type="NCBI Taxonomy" id="30213"/>
    <lineage>
        <taxon>Eukaryota</taxon>
        <taxon>Metazoa</taxon>
        <taxon>Ecdysozoa</taxon>
        <taxon>Arthropoda</taxon>
        <taxon>Hexapoda</taxon>
        <taxon>Insecta</taxon>
        <taxon>Pterygota</taxon>
        <taxon>Neoptera</taxon>
        <taxon>Endopterygota</taxon>
        <taxon>Hymenoptera</taxon>
        <taxon>Apocrita</taxon>
        <taxon>Aculeata</taxon>
        <taxon>Vespoidea</taxon>
        <taxon>Vespidae</taxon>
        <taxon>Vespinae</taxon>
        <taxon>Vespula</taxon>
    </lineage>
</organism>
<keyword evidence="5" id="KW-0862">Zinc</keyword>
<dbReference type="Gene3D" id="3.30.160.60">
    <property type="entry name" value="Classic Zinc Finger"/>
    <property type="match status" value="1"/>
</dbReference>
<evidence type="ECO:0000256" key="2">
    <source>
        <dbReference type="ARBA" id="ARBA00022723"/>
    </source>
</evidence>
<dbReference type="GO" id="GO:0008270">
    <property type="term" value="F:zinc ion binding"/>
    <property type="evidence" value="ECO:0007669"/>
    <property type="project" value="UniProtKB-KW"/>
</dbReference>
<keyword evidence="3" id="KW-0677">Repeat</keyword>
<dbReference type="SMART" id="SM00355">
    <property type="entry name" value="ZnF_C2H2"/>
    <property type="match status" value="3"/>
</dbReference>
<accession>A0A834U4D2</accession>
<evidence type="ECO:0000256" key="6">
    <source>
        <dbReference type="ARBA" id="ARBA00023125"/>
    </source>
</evidence>
<dbReference type="SUPFAM" id="SSF57667">
    <property type="entry name" value="beta-beta-alpha zinc fingers"/>
    <property type="match status" value="1"/>
</dbReference>
<dbReference type="PROSITE" id="PS50157">
    <property type="entry name" value="ZINC_FINGER_C2H2_2"/>
    <property type="match status" value="2"/>
</dbReference>
<keyword evidence="11" id="KW-1185">Reference proteome</keyword>
<evidence type="ECO:0000256" key="7">
    <source>
        <dbReference type="ARBA" id="ARBA00023242"/>
    </source>
</evidence>
<dbReference type="PANTHER" id="PTHR16515:SF49">
    <property type="entry name" value="GASTRULA ZINC FINGER PROTEIN XLCGF49.1-LIKE-RELATED"/>
    <property type="match status" value="1"/>
</dbReference>
<evidence type="ECO:0000313" key="10">
    <source>
        <dbReference type="EMBL" id="KAF7415872.1"/>
    </source>
</evidence>
<dbReference type="EMBL" id="JACSDY010000011">
    <property type="protein sequence ID" value="KAF7415872.1"/>
    <property type="molecule type" value="Genomic_DNA"/>
</dbReference>
<dbReference type="Pfam" id="PF13894">
    <property type="entry name" value="zf-C2H2_4"/>
    <property type="match status" value="1"/>
</dbReference>
<gene>
    <name evidence="10" type="ORF">H0235_012464</name>
</gene>
<keyword evidence="2" id="KW-0479">Metal-binding</keyword>
<dbReference type="InterPro" id="IPR013087">
    <property type="entry name" value="Znf_C2H2_type"/>
</dbReference>
<dbReference type="PROSITE" id="PS00028">
    <property type="entry name" value="ZINC_FINGER_C2H2_1"/>
    <property type="match status" value="3"/>
</dbReference>
<dbReference type="Proteomes" id="UP000600918">
    <property type="component" value="Unassembled WGS sequence"/>
</dbReference>
<evidence type="ECO:0000256" key="1">
    <source>
        <dbReference type="ARBA" id="ARBA00004123"/>
    </source>
</evidence>
<keyword evidence="4 8" id="KW-0863">Zinc-finger</keyword>
<feature type="domain" description="C2H2-type" evidence="9">
    <location>
        <begin position="172"/>
        <end position="199"/>
    </location>
</feature>
<dbReference type="InterPro" id="IPR036236">
    <property type="entry name" value="Znf_C2H2_sf"/>
</dbReference>
<dbReference type="Pfam" id="PF00096">
    <property type="entry name" value="zf-C2H2"/>
    <property type="match status" value="2"/>
</dbReference>
<dbReference type="GO" id="GO:0003677">
    <property type="term" value="F:DNA binding"/>
    <property type="evidence" value="ECO:0007669"/>
    <property type="project" value="UniProtKB-KW"/>
</dbReference>
<comment type="caution">
    <text evidence="10">The sequence shown here is derived from an EMBL/GenBank/DDBJ whole genome shotgun (WGS) entry which is preliminary data.</text>
</comment>
<evidence type="ECO:0000256" key="3">
    <source>
        <dbReference type="ARBA" id="ARBA00022737"/>
    </source>
</evidence>
<name>A0A834U4D2_VESPE</name>
<evidence type="ECO:0000259" key="9">
    <source>
        <dbReference type="PROSITE" id="PS50157"/>
    </source>
</evidence>
<evidence type="ECO:0000313" key="11">
    <source>
        <dbReference type="Proteomes" id="UP000600918"/>
    </source>
</evidence>
<protein>
    <recommendedName>
        <fullName evidence="9">C2H2-type domain-containing protein</fullName>
    </recommendedName>
</protein>
<evidence type="ECO:0000256" key="5">
    <source>
        <dbReference type="ARBA" id="ARBA00022833"/>
    </source>
</evidence>